<dbReference type="HOGENOM" id="CLU_2109686_0_0_1"/>
<feature type="compositionally biased region" description="Polar residues" evidence="1">
    <location>
        <begin position="29"/>
        <end position="44"/>
    </location>
</feature>
<sequence>MFSPGSHAPRRRACILAPPCLPPLPAKDVTTTAASNGHDPSQSMDWRRYRERARGQPVARPAQASSIILREIMKPSVHNSSSSSVGQRNDARYIGSFSTERVATASRRYNGTDPPTAILRNKTVANRGLSTILCQARRFFPQPFALIVRVPHSRSVRTSIPRRPSWSP</sequence>
<gene>
    <name evidence="2" type="ORF">NCU08258</name>
</gene>
<dbReference type="KEGG" id="ncr:NCU08258"/>
<dbReference type="EMBL" id="CM002238">
    <property type="protein sequence ID" value="EAA30112.2"/>
    <property type="molecule type" value="Genomic_DNA"/>
</dbReference>
<evidence type="ECO:0000256" key="1">
    <source>
        <dbReference type="SAM" id="MobiDB-lite"/>
    </source>
</evidence>
<proteinExistence type="predicted"/>
<dbReference type="VEuPathDB" id="FungiDB:NCU08258"/>
<protein>
    <submittedName>
        <fullName evidence="2">Uncharacterized protein</fullName>
    </submittedName>
</protein>
<evidence type="ECO:0000313" key="3">
    <source>
        <dbReference type="Proteomes" id="UP000001805"/>
    </source>
</evidence>
<keyword evidence="3" id="KW-1185">Reference proteome</keyword>
<dbReference type="GeneID" id="3875479"/>
<dbReference type="RefSeq" id="XP_959348.2">
    <property type="nucleotide sequence ID" value="XM_954255.2"/>
</dbReference>
<dbReference type="Proteomes" id="UP000001805">
    <property type="component" value="Chromosome 3, Linkage Group III"/>
</dbReference>
<dbReference type="InParanoid" id="Q7S3I5"/>
<reference evidence="2 3" key="1">
    <citation type="journal article" date="2003" name="Nature">
        <title>The genome sequence of the filamentous fungus Neurospora crassa.</title>
        <authorList>
            <person name="Galagan J.E."/>
            <person name="Calvo S.E."/>
            <person name="Borkovich K.A."/>
            <person name="Selker E.U."/>
            <person name="Read N.D."/>
            <person name="Jaffe D."/>
            <person name="FitzHugh W."/>
            <person name="Ma L.J."/>
            <person name="Smirnov S."/>
            <person name="Purcell S."/>
            <person name="Rehman B."/>
            <person name="Elkins T."/>
            <person name="Engels R."/>
            <person name="Wang S."/>
            <person name="Nielsen C.B."/>
            <person name="Butler J."/>
            <person name="Endrizzi M."/>
            <person name="Qui D."/>
            <person name="Ianakiev P."/>
            <person name="Bell-Pedersen D."/>
            <person name="Nelson M.A."/>
            <person name="Werner-Washburne M."/>
            <person name="Selitrennikoff C.P."/>
            <person name="Kinsey J.A."/>
            <person name="Braun E.L."/>
            <person name="Zelter A."/>
            <person name="Schulte U."/>
            <person name="Kothe G.O."/>
            <person name="Jedd G."/>
            <person name="Mewes W."/>
            <person name="Staben C."/>
            <person name="Marcotte E."/>
            <person name="Greenberg D."/>
            <person name="Roy A."/>
            <person name="Foley K."/>
            <person name="Naylor J."/>
            <person name="Stange-Thomann N."/>
            <person name="Barrett R."/>
            <person name="Gnerre S."/>
            <person name="Kamal M."/>
            <person name="Kamvysselis M."/>
            <person name="Mauceli E."/>
            <person name="Bielke C."/>
            <person name="Rudd S."/>
            <person name="Frishman D."/>
            <person name="Krystofova S."/>
            <person name="Rasmussen C."/>
            <person name="Metzenberg R.L."/>
            <person name="Perkins D.D."/>
            <person name="Kroken S."/>
            <person name="Cogoni C."/>
            <person name="Macino G."/>
            <person name="Catcheside D."/>
            <person name="Li W."/>
            <person name="Pratt R.J."/>
            <person name="Osmani S.A."/>
            <person name="DeSouza C.P."/>
            <person name="Glass L."/>
            <person name="Orbach M.J."/>
            <person name="Berglund J.A."/>
            <person name="Voelker R."/>
            <person name="Yarden O."/>
            <person name="Plamann M."/>
            <person name="Seiler S."/>
            <person name="Dunlap J."/>
            <person name="Radford A."/>
            <person name="Aramayo R."/>
            <person name="Natvig D.O."/>
            <person name="Alex L.A."/>
            <person name="Mannhaupt G."/>
            <person name="Ebbole D.J."/>
            <person name="Freitag M."/>
            <person name="Paulsen I."/>
            <person name="Sachs M.S."/>
            <person name="Lander E.S."/>
            <person name="Nusbaum C."/>
            <person name="Birren B."/>
        </authorList>
    </citation>
    <scope>NUCLEOTIDE SEQUENCE [LARGE SCALE GENOMIC DNA]</scope>
    <source>
        <strain evidence="3">ATCC 24698 / 74-OR23-1A / CBS 708.71 / DSM 1257 / FGSC 987</strain>
    </source>
</reference>
<name>Q7S3I5_NEUCR</name>
<feature type="region of interest" description="Disordered" evidence="1">
    <location>
        <begin position="26"/>
        <end position="46"/>
    </location>
</feature>
<evidence type="ECO:0000313" key="2">
    <source>
        <dbReference type="EMBL" id="EAA30112.2"/>
    </source>
</evidence>
<dbReference type="AlphaFoldDB" id="Q7S3I5"/>
<accession>Q7S3I5</accession>
<organism evidence="2 3">
    <name type="scientific">Neurospora crassa (strain ATCC 24698 / 74-OR23-1A / CBS 708.71 / DSM 1257 / FGSC 987)</name>
    <dbReference type="NCBI Taxonomy" id="367110"/>
    <lineage>
        <taxon>Eukaryota</taxon>
        <taxon>Fungi</taxon>
        <taxon>Dikarya</taxon>
        <taxon>Ascomycota</taxon>
        <taxon>Pezizomycotina</taxon>
        <taxon>Sordariomycetes</taxon>
        <taxon>Sordariomycetidae</taxon>
        <taxon>Sordariales</taxon>
        <taxon>Sordariaceae</taxon>
        <taxon>Neurospora</taxon>
    </lineage>
</organism>